<evidence type="ECO:0000313" key="2">
    <source>
        <dbReference type="Proteomes" id="UP001208570"/>
    </source>
</evidence>
<organism evidence="1 2">
    <name type="scientific">Paralvinella palmiformis</name>
    <dbReference type="NCBI Taxonomy" id="53620"/>
    <lineage>
        <taxon>Eukaryota</taxon>
        <taxon>Metazoa</taxon>
        <taxon>Spiralia</taxon>
        <taxon>Lophotrochozoa</taxon>
        <taxon>Annelida</taxon>
        <taxon>Polychaeta</taxon>
        <taxon>Sedentaria</taxon>
        <taxon>Canalipalpata</taxon>
        <taxon>Terebellida</taxon>
        <taxon>Terebelliformia</taxon>
        <taxon>Alvinellidae</taxon>
        <taxon>Paralvinella</taxon>
    </lineage>
</organism>
<name>A0AAD9J1W7_9ANNE</name>
<reference evidence="1" key="1">
    <citation type="journal article" date="2023" name="Mol. Biol. Evol.">
        <title>Third-Generation Sequencing Reveals the Adaptive Role of the Epigenome in Three Deep-Sea Polychaetes.</title>
        <authorList>
            <person name="Perez M."/>
            <person name="Aroh O."/>
            <person name="Sun Y."/>
            <person name="Lan Y."/>
            <person name="Juniper S.K."/>
            <person name="Young C.R."/>
            <person name="Angers B."/>
            <person name="Qian P.Y."/>
        </authorList>
    </citation>
    <scope>NUCLEOTIDE SEQUENCE</scope>
    <source>
        <strain evidence="1">P08H-3</strain>
    </source>
</reference>
<dbReference type="AlphaFoldDB" id="A0AAD9J1W7"/>
<gene>
    <name evidence="1" type="ORF">LSH36_750g01027</name>
</gene>
<sequence>MWKKTEHHPWAEAERAAVKTLSSKKIKSQKIPDLSGSFRIAGALNYAKISNQLTPLSNRRARLTSGYPVYRTYANFSDRPIAAVQPPTIRIIRD</sequence>
<comment type="caution">
    <text evidence="1">The sequence shown here is derived from an EMBL/GenBank/DDBJ whole genome shotgun (WGS) entry which is preliminary data.</text>
</comment>
<evidence type="ECO:0000313" key="1">
    <source>
        <dbReference type="EMBL" id="KAK2144508.1"/>
    </source>
</evidence>
<protein>
    <submittedName>
        <fullName evidence="1">Uncharacterized protein</fullName>
    </submittedName>
</protein>
<dbReference type="EMBL" id="JAODUP010000750">
    <property type="protein sequence ID" value="KAK2144508.1"/>
    <property type="molecule type" value="Genomic_DNA"/>
</dbReference>
<accession>A0AAD9J1W7</accession>
<proteinExistence type="predicted"/>
<dbReference type="Proteomes" id="UP001208570">
    <property type="component" value="Unassembled WGS sequence"/>
</dbReference>
<keyword evidence="2" id="KW-1185">Reference proteome</keyword>